<dbReference type="GO" id="GO:0005615">
    <property type="term" value="C:extracellular space"/>
    <property type="evidence" value="ECO:0007669"/>
    <property type="project" value="TreeGrafter"/>
</dbReference>
<dbReference type="WBParaSite" id="PSU_v2.g16136.t1">
    <property type="protein sequence ID" value="PSU_v2.g16136.t1"/>
    <property type="gene ID" value="PSU_v2.g16136"/>
</dbReference>
<feature type="domain" description="Fibrinogen C-terminal" evidence="2">
    <location>
        <begin position="638"/>
        <end position="821"/>
    </location>
</feature>
<evidence type="ECO:0000313" key="3">
    <source>
        <dbReference type="Proteomes" id="UP000887577"/>
    </source>
</evidence>
<dbReference type="InterPro" id="IPR002181">
    <property type="entry name" value="Fibrinogen_a/b/g_C_dom"/>
</dbReference>
<dbReference type="SUPFAM" id="SSF56496">
    <property type="entry name" value="Fibrinogen C-terminal domain-like"/>
    <property type="match status" value="2"/>
</dbReference>
<accession>A0A914YFJ6</accession>
<dbReference type="InterPro" id="IPR014716">
    <property type="entry name" value="Fibrinogen_a/b/g_C_1"/>
</dbReference>
<evidence type="ECO:0000256" key="1">
    <source>
        <dbReference type="SAM" id="SignalP"/>
    </source>
</evidence>
<feature type="chain" id="PRO_5036972696" evidence="1">
    <location>
        <begin position="17"/>
        <end position="885"/>
    </location>
</feature>
<protein>
    <submittedName>
        <fullName evidence="4">Fibrinogen C-terminal domain-containing protein</fullName>
    </submittedName>
</protein>
<dbReference type="InterPro" id="IPR036056">
    <property type="entry name" value="Fibrinogen-like_C"/>
</dbReference>
<feature type="domain" description="Fibrinogen C-terminal" evidence="2">
    <location>
        <begin position="187"/>
        <end position="387"/>
    </location>
</feature>
<dbReference type="Proteomes" id="UP000887577">
    <property type="component" value="Unplaced"/>
</dbReference>
<dbReference type="SMART" id="SM00186">
    <property type="entry name" value="FBG"/>
    <property type="match status" value="2"/>
</dbReference>
<dbReference type="Pfam" id="PF00147">
    <property type="entry name" value="Fibrinogen_C"/>
    <property type="match status" value="2"/>
</dbReference>
<keyword evidence="1" id="KW-0732">Signal</keyword>
<reference evidence="4" key="1">
    <citation type="submission" date="2022-11" db="UniProtKB">
        <authorList>
            <consortium name="WormBaseParasite"/>
        </authorList>
    </citation>
    <scope>IDENTIFICATION</scope>
</reference>
<feature type="signal peptide" evidence="1">
    <location>
        <begin position="1"/>
        <end position="16"/>
    </location>
</feature>
<name>A0A914YFJ6_9BILA</name>
<evidence type="ECO:0000313" key="4">
    <source>
        <dbReference type="WBParaSite" id="PSU_v2.g16136.t1"/>
    </source>
</evidence>
<dbReference type="PROSITE" id="PS51406">
    <property type="entry name" value="FIBRINOGEN_C_2"/>
    <property type="match status" value="2"/>
</dbReference>
<organism evidence="3 4">
    <name type="scientific">Panagrolaimus superbus</name>
    <dbReference type="NCBI Taxonomy" id="310955"/>
    <lineage>
        <taxon>Eukaryota</taxon>
        <taxon>Metazoa</taxon>
        <taxon>Ecdysozoa</taxon>
        <taxon>Nematoda</taxon>
        <taxon>Chromadorea</taxon>
        <taxon>Rhabditida</taxon>
        <taxon>Tylenchina</taxon>
        <taxon>Panagrolaimomorpha</taxon>
        <taxon>Panagrolaimoidea</taxon>
        <taxon>Panagrolaimidae</taxon>
        <taxon>Panagrolaimus</taxon>
    </lineage>
</organism>
<proteinExistence type="predicted"/>
<dbReference type="AlphaFoldDB" id="A0A914YFJ6"/>
<dbReference type="InterPro" id="IPR050373">
    <property type="entry name" value="Fibrinogen_C-term_domain"/>
</dbReference>
<evidence type="ECO:0000259" key="2">
    <source>
        <dbReference type="PROSITE" id="PS51406"/>
    </source>
</evidence>
<keyword evidence="3" id="KW-1185">Reference proteome</keyword>
<sequence length="885" mass="96386">MKSLSIFILLLGYVSSEFSLTILLNEFNNGQGFLANGNHCSSFWFAGVQCNIQLTISVDFSPSGNENPCNNNRTTTINLGNVTSNSNKVLFGEQTYGSWQNPQIFNQNGSYNGFQLCVVAKEATTGGLIDSFASDRIDSHRVDDFTYYSHQRLNETIDPTLILYAWSVRGDMDFPPVTRPPVVASTTTPLDLPDDCEDALKKGDISVSQATTIVLPGNKQANVYCEVQGNTAQTVIQSRGEDSANADFDMLQLENFKTPIGTPGPKNHFWLGLDNMNLLTTGRNIQYNMTIVFCCGNAVIARQFYNSFKIGDASTGYKLQGTADHGQTYGLNYGPPTDFGKKFATNASYSGSPRQICSASSVKDNPKGNIGGWWFGSCSNNLNGHYYSLSDNTIWDDKTQCTIDPTQARNSFGSGIELNNGPISGSGEFLNWISATRVRMAVYRSDGNGMFFLGIIFKIVTAFVLLNIVSADYQLTIVLNSISIEGTFQNGQPCSPFNGLGVKCFPRPKICIEPLEYTNGILEQCVIGSYIDLGIGNDTYAITYDHNAYYGGWYNPSTFKFFGDFNGFSIKLIIWNADGTDYQEIDSIQWNITKGSNQQVDETDARNTNIKLQWSFEIQTQPTAPPTIPTTPGAGGSTGLPPLPSDCSTITVAGKTAINIGGTSVDVYCDGKGGTAIQRRTDGTGTFDSMDISSYAVHFGDPEKSYWLGLDNIHTLTSGSQQYTAVITTCCKTTPYIETYDLLKVGDANTNYALNVTAASGNNYRLMASGINTNKADNGSPFSTYNNFNLAGVDKNICASALKAGGWWFGSCDNNLNGHYYIADNDYTDPATCKTDPPSHYAGNGAGISYPVSISYQKTQIVLYQPNAFRNFDINAAAQDFCTSP</sequence>
<dbReference type="Gene3D" id="3.90.215.10">
    <property type="entry name" value="Gamma Fibrinogen, chain A, domain 1"/>
    <property type="match status" value="2"/>
</dbReference>
<dbReference type="PANTHER" id="PTHR19143">
    <property type="entry name" value="FIBRINOGEN/TENASCIN/ANGIOPOEITIN"/>
    <property type="match status" value="1"/>
</dbReference>